<keyword evidence="5" id="KW-0862">Zinc</keyword>
<dbReference type="GO" id="GO:0004222">
    <property type="term" value="F:metalloendopeptidase activity"/>
    <property type="evidence" value="ECO:0007669"/>
    <property type="project" value="InterPro"/>
</dbReference>
<feature type="region of interest" description="Disordered" evidence="8">
    <location>
        <begin position="32"/>
        <end position="61"/>
    </location>
</feature>
<feature type="compositionally biased region" description="Acidic residues" evidence="8">
    <location>
        <begin position="33"/>
        <end position="54"/>
    </location>
</feature>
<keyword evidence="13" id="KW-1185">Reference proteome</keyword>
<dbReference type="Pfam" id="PF16187">
    <property type="entry name" value="Peptidase_M16_M"/>
    <property type="match status" value="1"/>
</dbReference>
<evidence type="ECO:0000313" key="13">
    <source>
        <dbReference type="Proteomes" id="UP000594260"/>
    </source>
</evidence>
<dbReference type="Proteomes" id="UP000594260">
    <property type="component" value="Unplaced"/>
</dbReference>
<dbReference type="GeneID" id="111255503"/>
<dbReference type="Pfam" id="PF00675">
    <property type="entry name" value="Peptidase_M16"/>
    <property type="match status" value="1"/>
</dbReference>
<feature type="domain" description="Peptidase M16 C-terminal" evidence="10">
    <location>
        <begin position="702"/>
        <end position="881"/>
    </location>
</feature>
<dbReference type="GO" id="GO:0046872">
    <property type="term" value="F:metal ion binding"/>
    <property type="evidence" value="ECO:0007669"/>
    <property type="project" value="UniProtKB-KW"/>
</dbReference>
<evidence type="ECO:0000256" key="8">
    <source>
        <dbReference type="SAM" id="MobiDB-lite"/>
    </source>
</evidence>
<evidence type="ECO:0000259" key="10">
    <source>
        <dbReference type="Pfam" id="PF05193"/>
    </source>
</evidence>
<evidence type="ECO:0000256" key="3">
    <source>
        <dbReference type="ARBA" id="ARBA00022723"/>
    </source>
</evidence>
<dbReference type="InParanoid" id="A0A7M7KZK8"/>
<comment type="similarity">
    <text evidence="1 7">Belongs to the peptidase M16 family.</text>
</comment>
<reference evidence="12" key="1">
    <citation type="submission" date="2021-01" db="UniProtKB">
        <authorList>
            <consortium name="EnsemblMetazoa"/>
        </authorList>
    </citation>
    <scope>IDENTIFICATION</scope>
</reference>
<evidence type="ECO:0000259" key="11">
    <source>
        <dbReference type="Pfam" id="PF16187"/>
    </source>
</evidence>
<dbReference type="PROSITE" id="PS00143">
    <property type="entry name" value="INSULINASE"/>
    <property type="match status" value="1"/>
</dbReference>
<feature type="region of interest" description="Disordered" evidence="8">
    <location>
        <begin position="974"/>
        <end position="994"/>
    </location>
</feature>
<keyword evidence="2" id="KW-0645">Protease</keyword>
<keyword evidence="6" id="KW-0482">Metalloprotease</keyword>
<dbReference type="SUPFAM" id="SSF63411">
    <property type="entry name" value="LuxS/MPP-like metallohydrolase"/>
    <property type="match status" value="4"/>
</dbReference>
<dbReference type="InterPro" id="IPR011249">
    <property type="entry name" value="Metalloenz_LuxS/M16"/>
</dbReference>
<organism evidence="12 13">
    <name type="scientific">Varroa destructor</name>
    <name type="common">Honeybee mite</name>
    <dbReference type="NCBI Taxonomy" id="109461"/>
    <lineage>
        <taxon>Eukaryota</taxon>
        <taxon>Metazoa</taxon>
        <taxon>Ecdysozoa</taxon>
        <taxon>Arthropoda</taxon>
        <taxon>Chelicerata</taxon>
        <taxon>Arachnida</taxon>
        <taxon>Acari</taxon>
        <taxon>Parasitiformes</taxon>
        <taxon>Mesostigmata</taxon>
        <taxon>Gamasina</taxon>
        <taxon>Dermanyssoidea</taxon>
        <taxon>Varroidae</taxon>
        <taxon>Varroa</taxon>
    </lineage>
</organism>
<dbReference type="InterPro" id="IPR032632">
    <property type="entry name" value="Peptidase_M16_M"/>
</dbReference>
<dbReference type="RefSeq" id="XP_022673275.1">
    <property type="nucleotide sequence ID" value="XM_022817540.1"/>
</dbReference>
<dbReference type="AlphaFoldDB" id="A0A7M7KZK8"/>
<sequence>MNMIISENDKRLYRLITLKNGLKAMLISSANDTDAEMRDDEEESRESGDETDSESTDRSEVSAVCAKEKMAAAALAVRCGSFQEPTNLGGLAHYLEHMLFMGSEKYPAENEYSEFISKHGGSDNAFTDFEMTVYFFDVSQPAFAKALDIFANSFVKPLLREDSLEREVEAVESEFQLQQTSDTARLEQVLAEQAGVNHPMSHFCWGNLKSLREIPKEQGINIRDALVDFYNSYYSAEVMTLCVQSKHSLDELEQFVRDSFSSVPRGKRVPIVYPTQQPFSNNPNFYKLFKVVPINRDVIITFRWVLPPQKSHYKEKCLDYLGYVVGHEGRNSILDHLRNKQWALELSAGSDGDGFNDNKMCSMFTITITLSEEGARNIAVVTKYVHQYMHMLRKKGPQRWLWDELKEIAEFDFRFQEEEEAQDYVCGVSQAMQDFPEEHYLCGSDLFMEYNATRIQELLNYMTPETCNIMYYNCEFQKHPDQFPLREAWMNVSYSIEDYPEEWTSLWRDDPEFQQALDFPEPNRYIPTDFSIKNDEMYCNEEFPIVLVERAASKLWFRKDEKFLVPKCFINVHLVTKMAYANVKKAVCLDAMSDILSQLLAQTNNYAEMASLEYELNGLNSGMTITFSGFNHKLPLLFETVMNTLATFDCPEELFNTIKLSLRKHYYNNVLINKYYGDEIRSAIVHQKHHIMAKRRETLKAITKDDIVQNARTLCRSAYVEAYIHGNTTSSEALQLIENLERKLTATPADKKIEQLHAIIEEEVYVRLLSINPEDKNSRIVNYYPYGPAHFYEETLIQFLVYLMEERCFKELRTEQQLGYDVRCSGNIYQGVIGFSVSISPAATKFTLTHVDEKIDEFVDDMVKMVEELGFDEFSTVKNALIKIKQCVDLSMEDEQKRNWNQIVQFQYQFDRNQLETEFLKTLELERFRKWCLKVLPSKNRDRRKLSVQVVAYGKEALEECEGGEEIWKKFEEKGEKMEQEDADPEIPPIKMLKPKKPGSKKFIDDFETYFASLKYYPPVSRSPKEVIDF</sequence>
<feature type="domain" description="Peptidase M16 C-terminal" evidence="10">
    <location>
        <begin position="223"/>
        <end position="407"/>
    </location>
</feature>
<dbReference type="Pfam" id="PF05193">
    <property type="entry name" value="Peptidase_M16_C"/>
    <property type="match status" value="2"/>
</dbReference>
<dbReference type="InterPro" id="IPR050626">
    <property type="entry name" value="Peptidase_M16"/>
</dbReference>
<evidence type="ECO:0000256" key="6">
    <source>
        <dbReference type="ARBA" id="ARBA00023049"/>
    </source>
</evidence>
<dbReference type="KEGG" id="vde:111255503"/>
<feature type="domain" description="Peptidase M16 N-terminal" evidence="9">
    <location>
        <begin position="67"/>
        <end position="195"/>
    </location>
</feature>
<evidence type="ECO:0000313" key="12">
    <source>
        <dbReference type="EnsemblMetazoa" id="XP_022673275"/>
    </source>
</evidence>
<feature type="domain" description="Peptidase M16 middle/third" evidence="11">
    <location>
        <begin position="413"/>
        <end position="675"/>
    </location>
</feature>
<accession>A0A7M7KZK8</accession>
<keyword evidence="4" id="KW-0378">Hydrolase</keyword>
<dbReference type="GO" id="GO:0006508">
    <property type="term" value="P:proteolysis"/>
    <property type="evidence" value="ECO:0007669"/>
    <property type="project" value="UniProtKB-KW"/>
</dbReference>
<dbReference type="OMA" id="INQVMEH"/>
<proteinExistence type="inferred from homology"/>
<evidence type="ECO:0000259" key="9">
    <source>
        <dbReference type="Pfam" id="PF00675"/>
    </source>
</evidence>
<dbReference type="FunFam" id="3.30.830.10:FF:000005">
    <property type="entry name" value="nardilysin isoform X1"/>
    <property type="match status" value="1"/>
</dbReference>
<dbReference type="InterPro" id="IPR007863">
    <property type="entry name" value="Peptidase_M16_C"/>
</dbReference>
<dbReference type="PANTHER" id="PTHR43690:SF18">
    <property type="entry name" value="INSULIN-DEGRADING ENZYME-RELATED"/>
    <property type="match status" value="1"/>
</dbReference>
<dbReference type="PANTHER" id="PTHR43690">
    <property type="entry name" value="NARDILYSIN"/>
    <property type="match status" value="1"/>
</dbReference>
<dbReference type="InterPro" id="IPR011765">
    <property type="entry name" value="Pept_M16_N"/>
</dbReference>
<name>A0A7M7KZK8_VARDE</name>
<dbReference type="Gene3D" id="3.30.830.10">
    <property type="entry name" value="Metalloenzyme, LuxS/M16 peptidase-like"/>
    <property type="match status" value="4"/>
</dbReference>
<evidence type="ECO:0000256" key="7">
    <source>
        <dbReference type="RuleBase" id="RU004447"/>
    </source>
</evidence>
<evidence type="ECO:0000256" key="2">
    <source>
        <dbReference type="ARBA" id="ARBA00022670"/>
    </source>
</evidence>
<evidence type="ECO:0000256" key="5">
    <source>
        <dbReference type="ARBA" id="ARBA00022833"/>
    </source>
</evidence>
<dbReference type="FunCoup" id="A0A7M7KZK8">
    <property type="interactions" value="1021"/>
</dbReference>
<evidence type="ECO:0008006" key="14">
    <source>
        <dbReference type="Google" id="ProtNLM"/>
    </source>
</evidence>
<evidence type="ECO:0000256" key="4">
    <source>
        <dbReference type="ARBA" id="ARBA00022801"/>
    </source>
</evidence>
<keyword evidence="3" id="KW-0479">Metal-binding</keyword>
<dbReference type="InterPro" id="IPR001431">
    <property type="entry name" value="Pept_M16_Zn_BS"/>
</dbReference>
<protein>
    <recommendedName>
        <fullName evidence="14">Nardilysin</fullName>
    </recommendedName>
</protein>
<dbReference type="EnsemblMetazoa" id="XM_022817540">
    <property type="protein sequence ID" value="XP_022673275"/>
    <property type="gene ID" value="LOC111255503"/>
</dbReference>
<evidence type="ECO:0000256" key="1">
    <source>
        <dbReference type="ARBA" id="ARBA00007261"/>
    </source>
</evidence>
<dbReference type="OrthoDB" id="952271at2759"/>